<dbReference type="Proteomes" id="UP000050164">
    <property type="component" value="Unassembled WGS sequence"/>
</dbReference>
<dbReference type="Proteomes" id="UP000045842">
    <property type="component" value="Unassembled WGS sequence"/>
</dbReference>
<dbReference type="EMBL" id="CNFT01000311">
    <property type="protein sequence ID" value="CKR52011.1"/>
    <property type="molecule type" value="Genomic_DNA"/>
</dbReference>
<name>A0A655A0C9_MYCTX</name>
<gene>
    <name evidence="2" type="ORF">ERS007657_01502</name>
    <name evidence="4" type="ORF">ERS007661_02561</name>
    <name evidence="5" type="ORF">ERS007679_01239</name>
    <name evidence="1" type="ORF">ERS007681_01224</name>
    <name evidence="3" type="ORF">ERS027659_01612</name>
</gene>
<dbReference type="EMBL" id="CQQC01000925">
    <property type="protein sequence ID" value="CNV50699.1"/>
    <property type="molecule type" value="Genomic_DNA"/>
</dbReference>
<evidence type="ECO:0000313" key="1">
    <source>
        <dbReference type="EMBL" id="CFE38855.1"/>
    </source>
</evidence>
<dbReference type="AlphaFoldDB" id="A0A655A0C9"/>
<evidence type="ECO:0000313" key="5">
    <source>
        <dbReference type="EMBL" id="COV17943.1"/>
    </source>
</evidence>
<proteinExistence type="predicted"/>
<dbReference type="EMBL" id="CFOE01000113">
    <property type="protein sequence ID" value="CFE38855.1"/>
    <property type="molecule type" value="Genomic_DNA"/>
</dbReference>
<evidence type="ECO:0000313" key="2">
    <source>
        <dbReference type="EMBL" id="CFR76712.1"/>
    </source>
</evidence>
<sequence length="194" mass="20317">MAATIPTEISVSMDVVRWRAFRSATEWKGHAAQVTTGAARAVNMYPQPGTLALGTIANNVDRSASGTNNTAATSSRRSSLRAWAPSGSFVRLSRTVVSVCGAAWYPAFSTTPHSSSAAMPTASMVATRVAKLTDARTPGILLSFVSTRLAQAAHDIPETSSRIRRTDCRSASPTTGAATALLGSAYLHPSAYKS</sequence>
<dbReference type="Proteomes" id="UP000046680">
    <property type="component" value="Unassembled WGS sequence"/>
</dbReference>
<evidence type="ECO:0000313" key="9">
    <source>
        <dbReference type="Proteomes" id="UP000048289"/>
    </source>
</evidence>
<evidence type="ECO:0000313" key="10">
    <source>
        <dbReference type="Proteomes" id="UP000050164"/>
    </source>
</evidence>
<evidence type="ECO:0000313" key="7">
    <source>
        <dbReference type="Proteomes" id="UP000045842"/>
    </source>
</evidence>
<reference evidence="6 7" key="1">
    <citation type="submission" date="2015-03" db="EMBL/GenBank/DDBJ databases">
        <authorList>
            <consortium name="Pathogen Informatics"/>
        </authorList>
    </citation>
    <scope>NUCLEOTIDE SEQUENCE [LARGE SCALE GENOMIC DNA]</scope>
    <source>
        <strain evidence="3 10">Bir 185</strain>
        <strain evidence="2 8">C09601061</strain>
        <strain evidence="4 6">D00501624</strain>
        <strain evidence="5 7">G09801536</strain>
        <strain evidence="1 9">G09901357</strain>
    </source>
</reference>
<dbReference type="Proteomes" id="UP000039217">
    <property type="component" value="Unassembled WGS sequence"/>
</dbReference>
<evidence type="ECO:0000313" key="4">
    <source>
        <dbReference type="EMBL" id="CNV50699.1"/>
    </source>
</evidence>
<organism evidence="3 10">
    <name type="scientific">Mycobacterium tuberculosis</name>
    <dbReference type="NCBI Taxonomy" id="1773"/>
    <lineage>
        <taxon>Bacteria</taxon>
        <taxon>Bacillati</taxon>
        <taxon>Actinomycetota</taxon>
        <taxon>Actinomycetes</taxon>
        <taxon>Mycobacteriales</taxon>
        <taxon>Mycobacteriaceae</taxon>
        <taxon>Mycobacterium</taxon>
        <taxon>Mycobacterium tuberculosis complex</taxon>
    </lineage>
</organism>
<accession>A0A655A0C9</accession>
<evidence type="ECO:0000313" key="6">
    <source>
        <dbReference type="Proteomes" id="UP000039217"/>
    </source>
</evidence>
<dbReference type="Proteomes" id="UP000048289">
    <property type="component" value="Unassembled WGS sequence"/>
</dbReference>
<dbReference type="EMBL" id="CSAD01000126">
    <property type="protein sequence ID" value="COV17943.1"/>
    <property type="molecule type" value="Genomic_DNA"/>
</dbReference>
<dbReference type="EMBL" id="CGCX01000468">
    <property type="protein sequence ID" value="CFR76712.1"/>
    <property type="molecule type" value="Genomic_DNA"/>
</dbReference>
<protein>
    <submittedName>
        <fullName evidence="3">Uncharacterized protein</fullName>
    </submittedName>
</protein>
<evidence type="ECO:0000313" key="8">
    <source>
        <dbReference type="Proteomes" id="UP000046680"/>
    </source>
</evidence>
<evidence type="ECO:0000313" key="3">
    <source>
        <dbReference type="EMBL" id="CKR52011.1"/>
    </source>
</evidence>